<sequence>MKIGHQPELPSALAQTRPVAAPVAEGVAKGASAALAAGVPVTVSFSRGARGLEEPSGRPAADFDAERVKAMRAAIESGTFRVNAEAIADRLLSDAQEALALAPARDG</sequence>
<keyword evidence="5" id="KW-0805">Transcription regulation</keyword>
<organism evidence="10 11">
    <name type="scientific">Giesbergeria anulus</name>
    <dbReference type="NCBI Taxonomy" id="180197"/>
    <lineage>
        <taxon>Bacteria</taxon>
        <taxon>Pseudomonadati</taxon>
        <taxon>Pseudomonadota</taxon>
        <taxon>Betaproteobacteria</taxon>
        <taxon>Burkholderiales</taxon>
        <taxon>Comamonadaceae</taxon>
        <taxon>Giesbergeria</taxon>
    </lineage>
</organism>
<evidence type="ECO:0000256" key="2">
    <source>
        <dbReference type="ARBA" id="ARBA00017823"/>
    </source>
</evidence>
<evidence type="ECO:0000259" key="9">
    <source>
        <dbReference type="Pfam" id="PF04316"/>
    </source>
</evidence>
<protein>
    <recommendedName>
        <fullName evidence="2">Negative regulator of flagellin synthesis</fullName>
    </recommendedName>
    <alternativeName>
        <fullName evidence="8">Anti-sigma-28 factor</fullName>
    </alternativeName>
</protein>
<evidence type="ECO:0000256" key="6">
    <source>
        <dbReference type="ARBA" id="ARBA00023163"/>
    </source>
</evidence>
<dbReference type="RefSeq" id="WP_091457276.1">
    <property type="nucleotide sequence ID" value="NZ_FOGD01000006.1"/>
</dbReference>
<accession>A0A1H9MVW5</accession>
<keyword evidence="6" id="KW-0804">Transcription</keyword>
<dbReference type="Pfam" id="PF04316">
    <property type="entry name" value="FlgM"/>
    <property type="match status" value="1"/>
</dbReference>
<evidence type="ECO:0000256" key="8">
    <source>
        <dbReference type="ARBA" id="ARBA00030117"/>
    </source>
</evidence>
<keyword evidence="4" id="KW-1005">Bacterial flagellum biogenesis</keyword>
<dbReference type="OrthoDB" id="5298032at2"/>
<evidence type="ECO:0000256" key="5">
    <source>
        <dbReference type="ARBA" id="ARBA00023015"/>
    </source>
</evidence>
<dbReference type="InterPro" id="IPR035890">
    <property type="entry name" value="Anti-sigma-28_factor_FlgM_sf"/>
</dbReference>
<dbReference type="Proteomes" id="UP000199766">
    <property type="component" value="Unassembled WGS sequence"/>
</dbReference>
<evidence type="ECO:0000313" key="11">
    <source>
        <dbReference type="Proteomes" id="UP000199766"/>
    </source>
</evidence>
<evidence type="ECO:0000256" key="4">
    <source>
        <dbReference type="ARBA" id="ARBA00022795"/>
    </source>
</evidence>
<keyword evidence="3" id="KW-0678">Repressor</keyword>
<keyword evidence="11" id="KW-1185">Reference proteome</keyword>
<dbReference type="AlphaFoldDB" id="A0A1H9MVW5"/>
<comment type="function">
    <text evidence="7">Responsible for the coupling of flagellin expression to flagellar assembly by preventing expression of the flagellin genes when a component of the middle class of proteins is defective. It negatively regulates flagellar genes by inhibiting the activity of FliA by directly binding to FliA.</text>
</comment>
<dbReference type="InterPro" id="IPR007412">
    <property type="entry name" value="FlgM"/>
</dbReference>
<reference evidence="10 11" key="1">
    <citation type="submission" date="2016-10" db="EMBL/GenBank/DDBJ databases">
        <authorList>
            <person name="de Groot N.N."/>
        </authorList>
    </citation>
    <scope>NUCLEOTIDE SEQUENCE [LARGE SCALE GENOMIC DNA]</scope>
    <source>
        <strain evidence="10 11">ATCC 35958</strain>
    </source>
</reference>
<proteinExistence type="inferred from homology"/>
<gene>
    <name evidence="10" type="ORF">SAMN02982919_02060</name>
</gene>
<evidence type="ECO:0000256" key="7">
    <source>
        <dbReference type="ARBA" id="ARBA00024739"/>
    </source>
</evidence>
<feature type="domain" description="Anti-sigma-28 factor FlgM C-terminal" evidence="9">
    <location>
        <begin position="43"/>
        <end position="92"/>
    </location>
</feature>
<name>A0A1H9MVW5_9BURK</name>
<dbReference type="GO" id="GO:0044781">
    <property type="term" value="P:bacterial-type flagellum organization"/>
    <property type="evidence" value="ECO:0007669"/>
    <property type="project" value="UniProtKB-KW"/>
</dbReference>
<dbReference type="InterPro" id="IPR031316">
    <property type="entry name" value="FlgM_C"/>
</dbReference>
<comment type="similarity">
    <text evidence="1">Belongs to the FlgM family.</text>
</comment>
<evidence type="ECO:0000256" key="3">
    <source>
        <dbReference type="ARBA" id="ARBA00022491"/>
    </source>
</evidence>
<dbReference type="GO" id="GO:0045892">
    <property type="term" value="P:negative regulation of DNA-templated transcription"/>
    <property type="evidence" value="ECO:0007669"/>
    <property type="project" value="InterPro"/>
</dbReference>
<dbReference type="SUPFAM" id="SSF101498">
    <property type="entry name" value="Anti-sigma factor FlgM"/>
    <property type="match status" value="1"/>
</dbReference>
<dbReference type="NCBIfam" id="TIGR03824">
    <property type="entry name" value="FlgM_jcvi"/>
    <property type="match status" value="1"/>
</dbReference>
<evidence type="ECO:0000256" key="1">
    <source>
        <dbReference type="ARBA" id="ARBA00005322"/>
    </source>
</evidence>
<dbReference type="STRING" id="180197.SAMN02982919_02060"/>
<evidence type="ECO:0000313" key="10">
    <source>
        <dbReference type="EMBL" id="SER27253.1"/>
    </source>
</evidence>
<dbReference type="EMBL" id="FOGD01000006">
    <property type="protein sequence ID" value="SER27253.1"/>
    <property type="molecule type" value="Genomic_DNA"/>
</dbReference>